<dbReference type="Gramene" id="OE9A107246T1">
    <property type="protein sequence ID" value="OE9A107246C1"/>
    <property type="gene ID" value="OE9A107246"/>
</dbReference>
<dbReference type="EMBL" id="CACTIH010005769">
    <property type="protein sequence ID" value="CAA3001615.1"/>
    <property type="molecule type" value="Genomic_DNA"/>
</dbReference>
<proteinExistence type="predicted"/>
<gene>
    <name evidence="1" type="ORF">OLEA9_A107246</name>
</gene>
<evidence type="ECO:0000313" key="2">
    <source>
        <dbReference type="Proteomes" id="UP000594638"/>
    </source>
</evidence>
<dbReference type="Proteomes" id="UP000594638">
    <property type="component" value="Unassembled WGS sequence"/>
</dbReference>
<organism evidence="1 2">
    <name type="scientific">Olea europaea subsp. europaea</name>
    <dbReference type="NCBI Taxonomy" id="158383"/>
    <lineage>
        <taxon>Eukaryota</taxon>
        <taxon>Viridiplantae</taxon>
        <taxon>Streptophyta</taxon>
        <taxon>Embryophyta</taxon>
        <taxon>Tracheophyta</taxon>
        <taxon>Spermatophyta</taxon>
        <taxon>Magnoliopsida</taxon>
        <taxon>eudicotyledons</taxon>
        <taxon>Gunneridae</taxon>
        <taxon>Pentapetalae</taxon>
        <taxon>asterids</taxon>
        <taxon>lamiids</taxon>
        <taxon>Lamiales</taxon>
        <taxon>Oleaceae</taxon>
        <taxon>Oleeae</taxon>
        <taxon>Olea</taxon>
    </lineage>
</organism>
<name>A0A8S0T9M0_OLEEU</name>
<protein>
    <submittedName>
        <fullName evidence="1">Uncharacterized protein</fullName>
    </submittedName>
</protein>
<accession>A0A8S0T9M0</accession>
<sequence length="87" mass="10111">MKCGISLPSSQFQLEYSCYKLYLFADDARCTKELYKYKVTRGIFARSNWLWILQTAQDVLCWPSNFCNGMQNELCGLHEPLILSAVF</sequence>
<dbReference type="AlphaFoldDB" id="A0A8S0T9M0"/>
<reference evidence="1 2" key="1">
    <citation type="submission" date="2019-12" db="EMBL/GenBank/DDBJ databases">
        <authorList>
            <person name="Alioto T."/>
            <person name="Alioto T."/>
            <person name="Gomez Garrido J."/>
        </authorList>
    </citation>
    <scope>NUCLEOTIDE SEQUENCE [LARGE SCALE GENOMIC DNA]</scope>
</reference>
<evidence type="ECO:0000313" key="1">
    <source>
        <dbReference type="EMBL" id="CAA3001615.1"/>
    </source>
</evidence>
<comment type="caution">
    <text evidence="1">The sequence shown here is derived from an EMBL/GenBank/DDBJ whole genome shotgun (WGS) entry which is preliminary data.</text>
</comment>
<keyword evidence="2" id="KW-1185">Reference proteome</keyword>